<evidence type="ECO:0000256" key="2">
    <source>
        <dbReference type="ARBA" id="ARBA00005278"/>
    </source>
</evidence>
<feature type="transmembrane region" description="Helical" evidence="6">
    <location>
        <begin position="286"/>
        <end position="305"/>
    </location>
</feature>
<evidence type="ECO:0000313" key="8">
    <source>
        <dbReference type="Proteomes" id="UP000198935"/>
    </source>
</evidence>
<keyword evidence="6" id="KW-0812">Transmembrane</keyword>
<reference evidence="8" key="1">
    <citation type="submission" date="2016-10" db="EMBL/GenBank/DDBJ databases">
        <authorList>
            <person name="Varghese N."/>
            <person name="Submissions S."/>
        </authorList>
    </citation>
    <scope>NUCLEOTIDE SEQUENCE [LARGE SCALE GENOMIC DNA]</scope>
    <source>
        <strain evidence="8">SP</strain>
    </source>
</reference>
<feature type="transmembrane region" description="Helical" evidence="6">
    <location>
        <begin position="409"/>
        <end position="434"/>
    </location>
</feature>
<comment type="similarity">
    <text evidence="2 4">Belongs to the GerABKA family.</text>
</comment>
<dbReference type="Proteomes" id="UP000198935">
    <property type="component" value="Unassembled WGS sequence"/>
</dbReference>
<evidence type="ECO:0000256" key="5">
    <source>
        <dbReference type="SAM" id="MobiDB-lite"/>
    </source>
</evidence>
<dbReference type="PIRSF" id="PIRSF005690">
    <property type="entry name" value="GerBA"/>
    <property type="match status" value="1"/>
</dbReference>
<feature type="transmembrane region" description="Helical" evidence="6">
    <location>
        <begin position="364"/>
        <end position="397"/>
    </location>
</feature>
<organism evidence="7 8">
    <name type="scientific">Evansella caseinilytica</name>
    <dbReference type="NCBI Taxonomy" id="1503961"/>
    <lineage>
        <taxon>Bacteria</taxon>
        <taxon>Bacillati</taxon>
        <taxon>Bacillota</taxon>
        <taxon>Bacilli</taxon>
        <taxon>Bacillales</taxon>
        <taxon>Bacillaceae</taxon>
        <taxon>Evansella</taxon>
    </lineage>
</organism>
<evidence type="ECO:0000256" key="4">
    <source>
        <dbReference type="PIRNR" id="PIRNR005690"/>
    </source>
</evidence>
<dbReference type="Pfam" id="PF03323">
    <property type="entry name" value="GerA"/>
    <property type="match status" value="1"/>
</dbReference>
<dbReference type="InterPro" id="IPR004995">
    <property type="entry name" value="Spore_Ger"/>
</dbReference>
<protein>
    <submittedName>
        <fullName evidence="7">Spore germination protein KA</fullName>
    </submittedName>
</protein>
<dbReference type="AlphaFoldDB" id="A0A1H3H146"/>
<proteinExistence type="inferred from homology"/>
<comment type="subcellular location">
    <subcellularLocation>
        <location evidence="4">Cell membrane</location>
    </subcellularLocation>
    <subcellularLocation>
        <location evidence="1">Membrane</location>
        <topology evidence="1">Multi-pass membrane protein</topology>
    </subcellularLocation>
</comment>
<dbReference type="InterPro" id="IPR050768">
    <property type="entry name" value="UPF0353/GerABKA_families"/>
</dbReference>
<accession>A0A1H3H146</accession>
<evidence type="ECO:0000256" key="6">
    <source>
        <dbReference type="SAM" id="Phobius"/>
    </source>
</evidence>
<evidence type="ECO:0000256" key="3">
    <source>
        <dbReference type="ARBA" id="ARBA00023136"/>
    </source>
</evidence>
<dbReference type="OrthoDB" id="9772630at2"/>
<gene>
    <name evidence="7" type="ORF">SAMN05421736_101346</name>
</gene>
<dbReference type="STRING" id="1503961.SAMN05421736_101346"/>
<keyword evidence="6" id="KW-1133">Transmembrane helix</keyword>
<evidence type="ECO:0000256" key="1">
    <source>
        <dbReference type="ARBA" id="ARBA00004141"/>
    </source>
</evidence>
<sequence>MTSSNEAANRLEWFQEQFKSSEDIVYHQFTLPSDISCALIYIKGMVNLELIHNHLLAPLINNKDMETTLDELLQKIAYQKKISVSGYSVTRDLNKAKLELLDGNTILLMDNEEKMAVFPLIDYEVRAISESTNESVIRGPRESFVEDMQINITMIRRKIKSEKLAIESFRFGELTQTKTSILYIDGICEKKLIDEIKSRLQRVEIDGIFDPGYLEDFLEDSPFSIFPQLESTEKPDVVSACLLDGRAVIMTDGSPNCIIAPVTFFMLMQSAEDYYHRHFIGTWVRWIRLFSLATALLLPSLYIAVTTFHPEMVPTNLILTISAARDIVPFPGILEAMMLELTFEVLREASVRIPKLIGQTVSILGALVIGTAAVQAGIVSAPMVIVVSLTGITSYVIPHNNLVNAIRLLRFPTLIMAGVLGLFGIMMVILLILIHLCSLRSFGTPYLTPVAPFKFSDWKDTYIRVPFWLMSKRSHLPTTKNQTRSKKLLRPKLPTEGEQD</sequence>
<keyword evidence="8" id="KW-1185">Reference proteome</keyword>
<dbReference type="GO" id="GO:0009847">
    <property type="term" value="P:spore germination"/>
    <property type="evidence" value="ECO:0007669"/>
    <property type="project" value="UniProtKB-UniRule"/>
</dbReference>
<name>A0A1H3H146_9BACI</name>
<dbReference type="EMBL" id="FNPI01000001">
    <property type="protein sequence ID" value="SDY09242.1"/>
    <property type="molecule type" value="Genomic_DNA"/>
</dbReference>
<dbReference type="PANTHER" id="PTHR22550:SF5">
    <property type="entry name" value="LEUCINE ZIPPER PROTEIN 4"/>
    <property type="match status" value="1"/>
</dbReference>
<dbReference type="PANTHER" id="PTHR22550">
    <property type="entry name" value="SPORE GERMINATION PROTEIN"/>
    <property type="match status" value="1"/>
</dbReference>
<feature type="region of interest" description="Disordered" evidence="5">
    <location>
        <begin position="478"/>
        <end position="500"/>
    </location>
</feature>
<dbReference type="GO" id="GO:0005886">
    <property type="term" value="C:plasma membrane"/>
    <property type="evidence" value="ECO:0007669"/>
    <property type="project" value="UniProtKB-SubCell"/>
</dbReference>
<evidence type="ECO:0000313" key="7">
    <source>
        <dbReference type="EMBL" id="SDY09242.1"/>
    </source>
</evidence>
<keyword evidence="3 4" id="KW-0472">Membrane</keyword>